<sequence length="412" mass="43909">MHSDMNKPNPPSYHPFWMDLLTVSAEDAYAAFRREMSRSYTTDNLGVTVISRRRLRTSDVLFTLKPSSVSEVGKAGLCSIRSTDIMGTLKVESSFRAPEVKGGFNDTESTSRSVPAASRDGTAKDEIETRVRVPTIMISHEFGIAAATRYGVASTEAEARPRVPTVIVSQDLRTAAVARDGSGIASAEIKARAQVPTNVVSQECDITIPRVLVSEPFIPPAARASIPTGGGRARESVTRRPSTVNTVPRVGRPVNHQVSVRNCRLGVADQHVVRDLPRDGAASKNPSSRRDTQRKEELVIPEAPSGRGSGAREHILKTREVSSVRNVTTASSSIRGCKPVSDTATHSVGSVAVMQLQVNTSAWQTAGTFSSGAANSALKAPSLSNSRPAASKCRTFIQQASGPSMSGAADFA</sequence>
<evidence type="ECO:0000313" key="2">
    <source>
        <dbReference type="EMBL" id="KAL2622439.1"/>
    </source>
</evidence>
<feature type="region of interest" description="Disordered" evidence="1">
    <location>
        <begin position="274"/>
        <end position="315"/>
    </location>
</feature>
<accession>A0ABD1Y6R4</accession>
<keyword evidence="3" id="KW-1185">Reference proteome</keyword>
<dbReference type="Proteomes" id="UP001605036">
    <property type="component" value="Unassembled WGS sequence"/>
</dbReference>
<protein>
    <submittedName>
        <fullName evidence="2">Uncharacterized protein</fullName>
    </submittedName>
</protein>
<evidence type="ECO:0000313" key="3">
    <source>
        <dbReference type="Proteomes" id="UP001605036"/>
    </source>
</evidence>
<feature type="region of interest" description="Disordered" evidence="1">
    <location>
        <begin position="223"/>
        <end position="250"/>
    </location>
</feature>
<dbReference type="AlphaFoldDB" id="A0ABD1Y6R4"/>
<name>A0ABD1Y6R4_9MARC</name>
<reference evidence="2 3" key="1">
    <citation type="submission" date="2024-09" db="EMBL/GenBank/DDBJ databases">
        <title>Chromosome-scale assembly of Riccia fluitans.</title>
        <authorList>
            <person name="Paukszto L."/>
            <person name="Sawicki J."/>
            <person name="Karawczyk K."/>
            <person name="Piernik-Szablinska J."/>
            <person name="Szczecinska M."/>
            <person name="Mazdziarz M."/>
        </authorList>
    </citation>
    <scope>NUCLEOTIDE SEQUENCE [LARGE SCALE GENOMIC DNA]</scope>
    <source>
        <strain evidence="2">Rf_01</strain>
        <tissue evidence="2">Aerial parts of the thallus</tissue>
    </source>
</reference>
<evidence type="ECO:0000256" key="1">
    <source>
        <dbReference type="SAM" id="MobiDB-lite"/>
    </source>
</evidence>
<feature type="compositionally biased region" description="Basic and acidic residues" evidence="1">
    <location>
        <begin position="288"/>
        <end position="298"/>
    </location>
</feature>
<proteinExistence type="predicted"/>
<comment type="caution">
    <text evidence="2">The sequence shown here is derived from an EMBL/GenBank/DDBJ whole genome shotgun (WGS) entry which is preliminary data.</text>
</comment>
<organism evidence="2 3">
    <name type="scientific">Riccia fluitans</name>
    <dbReference type="NCBI Taxonomy" id="41844"/>
    <lineage>
        <taxon>Eukaryota</taxon>
        <taxon>Viridiplantae</taxon>
        <taxon>Streptophyta</taxon>
        <taxon>Embryophyta</taxon>
        <taxon>Marchantiophyta</taxon>
        <taxon>Marchantiopsida</taxon>
        <taxon>Marchantiidae</taxon>
        <taxon>Marchantiales</taxon>
        <taxon>Ricciaceae</taxon>
        <taxon>Riccia</taxon>
    </lineage>
</organism>
<feature type="region of interest" description="Disordered" evidence="1">
    <location>
        <begin position="100"/>
        <end position="123"/>
    </location>
</feature>
<gene>
    <name evidence="2" type="ORF">R1flu_002644</name>
</gene>
<dbReference type="EMBL" id="JBHFFA010000006">
    <property type="protein sequence ID" value="KAL2622439.1"/>
    <property type="molecule type" value="Genomic_DNA"/>
</dbReference>